<dbReference type="PIRSF" id="PIRSF001221">
    <property type="entry name" value="Amidase_fungi"/>
    <property type="match status" value="1"/>
</dbReference>
<evidence type="ECO:0000256" key="3">
    <source>
        <dbReference type="ARBA" id="ARBA00012922"/>
    </source>
</evidence>
<dbReference type="RefSeq" id="XP_017998694.1">
    <property type="nucleotide sequence ID" value="XM_018146020.1"/>
</dbReference>
<name>A0A0N0NL02_9EURO</name>
<dbReference type="AlphaFoldDB" id="A0A0N0NL02"/>
<dbReference type="InterPro" id="IPR036928">
    <property type="entry name" value="AS_sf"/>
</dbReference>
<dbReference type="InterPro" id="IPR020556">
    <property type="entry name" value="Amidase_CS"/>
</dbReference>
<proteinExistence type="inferred from homology"/>
<sequence>MPSKDPATYTQEAVETDQPNKKLHWKQRAAIKREQQYAQIPPEWRLDPLPSPLPRSTLDYINDCPLLTPLEHSITSTTSATRLLSQIKSRELSSLQVATAFCKRAAIAQQLSRCCTEMFFGKAMKRAEELDRYLEETGELCGPLHGLPVSLKDGTDIEGEDTTLGWVGLAGRPAEKDCLLAECLRKQGAVLYCKTNIPQSLMMSDSYNHLFKQSVNSLNRNLISGGSSGGEGALIGCHGSIVGVGTDIGGSIRIPANLQGLYGLSPTVGRFPWHPSVIRDNIVNGVAGPLSCTIDTQEVFWESLLAAEPWNFEPTSYSIPWRSHLAAKPSRKLKIGYYVDDGMVKVQPPIERAVHEVVEKLKSAGHEVVQWDISSHREGQRLWLKAVLADGGRRFRKLCEQSDEPLVEGMLVGTEDDRLDVDEANQVSNDRLAYQKSYMRRWMDAGVDALIMPVQPWVGFPPKIWVQSSQNVSYTSHWNLVDFAALAVPVTTASLGDVGSEAWKHHQPRDVSDDFNWKQYDPELVQGMPVGVQIVGGRFGEERCLAVAKVVEEALRQ</sequence>
<dbReference type="PANTHER" id="PTHR46072">
    <property type="entry name" value="AMIDASE-RELATED-RELATED"/>
    <property type="match status" value="1"/>
</dbReference>
<feature type="binding site" evidence="6">
    <location>
        <position position="227"/>
    </location>
    <ligand>
        <name>substrate</name>
    </ligand>
</feature>
<dbReference type="EMBL" id="LFJN01000017">
    <property type="protein sequence ID" value="KPI38731.1"/>
    <property type="molecule type" value="Genomic_DNA"/>
</dbReference>
<keyword evidence="10" id="KW-1185">Reference proteome</keyword>
<accession>A0A0N0NL02</accession>
<dbReference type="SUPFAM" id="SSF75304">
    <property type="entry name" value="Amidase signature (AS) enzymes"/>
    <property type="match status" value="1"/>
</dbReference>
<dbReference type="Pfam" id="PF01425">
    <property type="entry name" value="Amidase"/>
    <property type="match status" value="1"/>
</dbReference>
<organism evidence="9 10">
    <name type="scientific">Cyphellophora attinorum</name>
    <dbReference type="NCBI Taxonomy" id="1664694"/>
    <lineage>
        <taxon>Eukaryota</taxon>
        <taxon>Fungi</taxon>
        <taxon>Dikarya</taxon>
        <taxon>Ascomycota</taxon>
        <taxon>Pezizomycotina</taxon>
        <taxon>Eurotiomycetes</taxon>
        <taxon>Chaetothyriomycetidae</taxon>
        <taxon>Chaetothyriales</taxon>
        <taxon>Cyphellophoraceae</taxon>
        <taxon>Cyphellophora</taxon>
    </lineage>
</organism>
<evidence type="ECO:0000256" key="5">
    <source>
        <dbReference type="PIRSR" id="PIRSR001221-1"/>
    </source>
</evidence>
<dbReference type="GO" id="GO:0004040">
    <property type="term" value="F:amidase activity"/>
    <property type="evidence" value="ECO:0007669"/>
    <property type="project" value="UniProtKB-EC"/>
</dbReference>
<evidence type="ECO:0000256" key="7">
    <source>
        <dbReference type="SAM" id="MobiDB-lite"/>
    </source>
</evidence>
<evidence type="ECO:0000259" key="8">
    <source>
        <dbReference type="Pfam" id="PF01425"/>
    </source>
</evidence>
<feature type="active site" description="Acyl-ester intermediate" evidence="5">
    <location>
        <position position="251"/>
    </location>
</feature>
<evidence type="ECO:0000256" key="1">
    <source>
        <dbReference type="ARBA" id="ARBA00001311"/>
    </source>
</evidence>
<evidence type="ECO:0000256" key="2">
    <source>
        <dbReference type="ARBA" id="ARBA00009199"/>
    </source>
</evidence>
<comment type="similarity">
    <text evidence="2">Belongs to the amidase family.</text>
</comment>
<dbReference type="STRING" id="1664694.A0A0N0NL02"/>
<protein>
    <recommendedName>
        <fullName evidence="3">amidase</fullName>
        <ecNumber evidence="3">3.5.1.4</ecNumber>
    </recommendedName>
</protein>
<feature type="domain" description="Amidase" evidence="8">
    <location>
        <begin position="97"/>
        <end position="545"/>
    </location>
</feature>
<keyword evidence="4" id="KW-0378">Hydrolase</keyword>
<evidence type="ECO:0000313" key="9">
    <source>
        <dbReference type="EMBL" id="KPI38731.1"/>
    </source>
</evidence>
<dbReference type="EC" id="3.5.1.4" evidence="3"/>
<comment type="caution">
    <text evidence="9">The sequence shown here is derived from an EMBL/GenBank/DDBJ whole genome shotgun (WGS) entry which is preliminary data.</text>
</comment>
<comment type="catalytic activity">
    <reaction evidence="1">
        <text>a monocarboxylic acid amide + H2O = a monocarboxylate + NH4(+)</text>
        <dbReference type="Rhea" id="RHEA:12020"/>
        <dbReference type="ChEBI" id="CHEBI:15377"/>
        <dbReference type="ChEBI" id="CHEBI:28938"/>
        <dbReference type="ChEBI" id="CHEBI:35757"/>
        <dbReference type="ChEBI" id="CHEBI:83628"/>
        <dbReference type="EC" id="3.5.1.4"/>
    </reaction>
</comment>
<feature type="region of interest" description="Disordered" evidence="7">
    <location>
        <begin position="1"/>
        <end position="23"/>
    </location>
</feature>
<gene>
    <name evidence="9" type="ORF">AB675_5781</name>
</gene>
<evidence type="ECO:0000313" key="10">
    <source>
        <dbReference type="Proteomes" id="UP000038010"/>
    </source>
</evidence>
<feature type="active site" description="Charge relay system" evidence="5">
    <location>
        <position position="152"/>
    </location>
</feature>
<dbReference type="Proteomes" id="UP000038010">
    <property type="component" value="Unassembled WGS sequence"/>
</dbReference>
<evidence type="ECO:0000256" key="6">
    <source>
        <dbReference type="PIRSR" id="PIRSR001221-2"/>
    </source>
</evidence>
<evidence type="ECO:0000256" key="4">
    <source>
        <dbReference type="ARBA" id="ARBA00022801"/>
    </source>
</evidence>
<reference evidence="9 10" key="1">
    <citation type="submission" date="2015-06" db="EMBL/GenBank/DDBJ databases">
        <title>Draft genome of the ant-associated black yeast Phialophora attae CBS 131958.</title>
        <authorList>
            <person name="Moreno L.F."/>
            <person name="Stielow B.J."/>
            <person name="de Hoog S."/>
            <person name="Vicente V.A."/>
            <person name="Weiss V.A."/>
            <person name="de Vries M."/>
            <person name="Cruz L.M."/>
            <person name="Souza E.M."/>
        </authorList>
    </citation>
    <scope>NUCLEOTIDE SEQUENCE [LARGE SCALE GENOMIC DNA]</scope>
    <source>
        <strain evidence="9 10">CBS 131958</strain>
    </source>
</reference>
<dbReference type="PROSITE" id="PS00571">
    <property type="entry name" value="AMIDASES"/>
    <property type="match status" value="1"/>
</dbReference>
<feature type="binding site" evidence="6">
    <location>
        <position position="201"/>
    </location>
    <ligand>
        <name>substrate</name>
    </ligand>
</feature>
<feature type="active site" description="Charge relay system" evidence="5">
    <location>
        <position position="227"/>
    </location>
</feature>
<dbReference type="OrthoDB" id="6428749at2759"/>
<dbReference type="GeneID" id="28737900"/>
<dbReference type="PANTHER" id="PTHR46072:SF1">
    <property type="entry name" value="AMIDASE"/>
    <property type="match status" value="1"/>
</dbReference>
<dbReference type="Gene3D" id="3.90.1300.10">
    <property type="entry name" value="Amidase signature (AS) domain"/>
    <property type="match status" value="1"/>
</dbReference>
<feature type="binding site" evidence="6">
    <location>
        <begin position="248"/>
        <end position="251"/>
    </location>
    <ligand>
        <name>substrate</name>
    </ligand>
</feature>
<dbReference type="InterPro" id="IPR023631">
    <property type="entry name" value="Amidase_dom"/>
</dbReference>
<dbReference type="VEuPathDB" id="FungiDB:AB675_5781"/>